<evidence type="ECO:0000313" key="2">
    <source>
        <dbReference type="EMBL" id="SKA26407.1"/>
    </source>
</evidence>
<organism evidence="2 3">
    <name type="scientific">Consotaella salsifontis</name>
    <dbReference type="NCBI Taxonomy" id="1365950"/>
    <lineage>
        <taxon>Bacteria</taxon>
        <taxon>Pseudomonadati</taxon>
        <taxon>Pseudomonadota</taxon>
        <taxon>Alphaproteobacteria</taxon>
        <taxon>Hyphomicrobiales</taxon>
        <taxon>Aurantimonadaceae</taxon>
        <taxon>Consotaella</taxon>
    </lineage>
</organism>
<gene>
    <name evidence="2" type="ORF">SAMN05428963_11075</name>
</gene>
<dbReference type="Gene3D" id="3.40.140.120">
    <property type="match status" value="1"/>
</dbReference>
<dbReference type="RefSeq" id="WP_245319244.1">
    <property type="nucleotide sequence ID" value="NZ_FUXL01000010.1"/>
</dbReference>
<dbReference type="NCBIfam" id="TIGR01537">
    <property type="entry name" value="portal_HK97"/>
    <property type="match status" value="1"/>
</dbReference>
<dbReference type="InterPro" id="IPR006427">
    <property type="entry name" value="Portal_HK97"/>
</dbReference>
<sequence length="407" mass="44668">MAHKLGMRWPFTRSAPLETRDEDLSDEYGVLAALWSGASAGTVAISGAEALRIPAVANAVRVISEAAATLDLRVMEIGADGVETEDRTHPIGVMLRGDVNGWTSGFDLIRDLTADALTRDWGGLAYVNRIRGEMREIVRYQPAAISVTYDPWTGEPTYRIEGQIIPSANVLHVRGPFDRSPLSLAAEAIGVAREMERHAGNLFKRGAKPGGLLKTSKSVGDKGVKRMIAAWRAAHEGSDNAGKTAILYDGAEWQQLALTSVDSQFLELRKFQVIEIARAFRVPPSMLYELDRATWSNSEQMGREFLTFTLEPWLRALETALGRALFSREERARYRFSFDRDDLTRADMIGRSQAISSLIASRVINPNEGRNWLGLGPRDGGEEYANPNTGSNQPGAAAPQEPKANDA</sequence>
<proteinExistence type="predicted"/>
<accession>A0A1T4SE15</accession>
<dbReference type="AlphaFoldDB" id="A0A1T4SE15"/>
<keyword evidence="3" id="KW-1185">Reference proteome</keyword>
<evidence type="ECO:0000313" key="3">
    <source>
        <dbReference type="Proteomes" id="UP000190135"/>
    </source>
</evidence>
<dbReference type="InterPro" id="IPR006944">
    <property type="entry name" value="Phage/GTA_portal"/>
</dbReference>
<feature type="region of interest" description="Disordered" evidence="1">
    <location>
        <begin position="370"/>
        <end position="407"/>
    </location>
</feature>
<name>A0A1T4SE15_9HYPH</name>
<evidence type="ECO:0000256" key="1">
    <source>
        <dbReference type="SAM" id="MobiDB-lite"/>
    </source>
</evidence>
<dbReference type="Gene3D" id="1.20.1270.210">
    <property type="match status" value="1"/>
</dbReference>
<dbReference type="Gene3D" id="3.30.1120.70">
    <property type="match status" value="1"/>
</dbReference>
<dbReference type="STRING" id="1365950.SAMN05428963_11075"/>
<dbReference type="Proteomes" id="UP000190135">
    <property type="component" value="Unassembled WGS sequence"/>
</dbReference>
<dbReference type="EMBL" id="FUXL01000010">
    <property type="protein sequence ID" value="SKA26407.1"/>
    <property type="molecule type" value="Genomic_DNA"/>
</dbReference>
<reference evidence="2 3" key="1">
    <citation type="submission" date="2017-02" db="EMBL/GenBank/DDBJ databases">
        <authorList>
            <person name="Peterson S.W."/>
        </authorList>
    </citation>
    <scope>NUCLEOTIDE SEQUENCE [LARGE SCALE GENOMIC DNA]</scope>
    <source>
        <strain evidence="2 3">USBA 369</strain>
    </source>
</reference>
<protein>
    <submittedName>
        <fullName evidence="2">Phage portal protein, HK97 family</fullName>
    </submittedName>
</protein>
<dbReference type="Pfam" id="PF04860">
    <property type="entry name" value="Phage_portal"/>
    <property type="match status" value="1"/>
</dbReference>